<evidence type="ECO:0000256" key="2">
    <source>
        <dbReference type="ARBA" id="ARBA00023043"/>
    </source>
</evidence>
<sequence>MDSSKKVKSKQLPLERPKKRKKNSQEFQEPQEIMSGNQGQVIEEGKQEHVKSLLLEKIKSKNVEAVKSLLENNKEVVAEIINQKVEGRITFLLLTVGFNDIETAKLLLEDGAEPELVDKSGKNCFHYAAKRGNLEMLKLLASYTKKSLVEVINAHDDFGLSVLHDAATGIVDSNIVKEFERKRKELEEMKNNEKIFFQEIIEGKKETIDKLNESTKKKLKDFLELKKQLKLAKESLIKEIGVEKIVEEAETKGGMTVEKKIGFLLEELIRKENYEWASIPPQRIVVKKKEDYRYNYEEILDALARLFTLDEVCTAVYMSKNGSQLFIASNEKKTVHAHRCMQCLSNYSKNPTDKNYFALLENTLKNICKLIVQHEDEQTLYFNRTLPSD</sequence>
<dbReference type="SMART" id="SM00248">
    <property type="entry name" value="ANK"/>
    <property type="match status" value="3"/>
</dbReference>
<dbReference type="InterPro" id="IPR036770">
    <property type="entry name" value="Ankyrin_rpt-contain_sf"/>
</dbReference>
<keyword evidence="2" id="KW-0040">ANK repeat</keyword>
<keyword evidence="3" id="KW-0175">Coiled coil</keyword>
<organism evidence="5 6">
    <name type="scientific">Ambispora gerdemannii</name>
    <dbReference type="NCBI Taxonomy" id="144530"/>
    <lineage>
        <taxon>Eukaryota</taxon>
        <taxon>Fungi</taxon>
        <taxon>Fungi incertae sedis</taxon>
        <taxon>Mucoromycota</taxon>
        <taxon>Glomeromycotina</taxon>
        <taxon>Glomeromycetes</taxon>
        <taxon>Archaeosporales</taxon>
        <taxon>Ambisporaceae</taxon>
        <taxon>Ambispora</taxon>
    </lineage>
</organism>
<dbReference type="Pfam" id="PF12796">
    <property type="entry name" value="Ank_2"/>
    <property type="match status" value="1"/>
</dbReference>
<dbReference type="OrthoDB" id="539213at2759"/>
<feature type="region of interest" description="Disordered" evidence="4">
    <location>
        <begin position="1"/>
        <end position="41"/>
    </location>
</feature>
<dbReference type="InterPro" id="IPR002110">
    <property type="entry name" value="Ankyrin_rpt"/>
</dbReference>
<dbReference type="SUPFAM" id="SSF48403">
    <property type="entry name" value="Ankyrin repeat"/>
    <property type="match status" value="1"/>
</dbReference>
<reference evidence="5" key="1">
    <citation type="submission" date="2021-06" db="EMBL/GenBank/DDBJ databases">
        <authorList>
            <person name="Kallberg Y."/>
            <person name="Tangrot J."/>
            <person name="Rosling A."/>
        </authorList>
    </citation>
    <scope>NUCLEOTIDE SEQUENCE</scope>
    <source>
        <strain evidence="5">MT106</strain>
    </source>
</reference>
<evidence type="ECO:0000256" key="1">
    <source>
        <dbReference type="ARBA" id="ARBA00022737"/>
    </source>
</evidence>
<feature type="coiled-coil region" evidence="3">
    <location>
        <begin position="176"/>
        <end position="239"/>
    </location>
</feature>
<evidence type="ECO:0000256" key="4">
    <source>
        <dbReference type="SAM" id="MobiDB-lite"/>
    </source>
</evidence>
<evidence type="ECO:0000256" key="3">
    <source>
        <dbReference type="SAM" id="Coils"/>
    </source>
</evidence>
<protein>
    <submittedName>
        <fullName evidence="5">62_t:CDS:1</fullName>
    </submittedName>
</protein>
<keyword evidence="6" id="KW-1185">Reference proteome</keyword>
<comment type="caution">
    <text evidence="5">The sequence shown here is derived from an EMBL/GenBank/DDBJ whole genome shotgun (WGS) entry which is preliminary data.</text>
</comment>
<dbReference type="PANTHER" id="PTHR24198">
    <property type="entry name" value="ANKYRIN REPEAT AND PROTEIN KINASE DOMAIN-CONTAINING PROTEIN"/>
    <property type="match status" value="1"/>
</dbReference>
<dbReference type="Gene3D" id="1.25.40.20">
    <property type="entry name" value="Ankyrin repeat-containing domain"/>
    <property type="match status" value="1"/>
</dbReference>
<dbReference type="AlphaFoldDB" id="A0A9N9CEV7"/>
<evidence type="ECO:0000313" key="6">
    <source>
        <dbReference type="Proteomes" id="UP000789831"/>
    </source>
</evidence>
<evidence type="ECO:0000313" key="5">
    <source>
        <dbReference type="EMBL" id="CAG8597644.1"/>
    </source>
</evidence>
<dbReference type="Proteomes" id="UP000789831">
    <property type="component" value="Unassembled WGS sequence"/>
</dbReference>
<dbReference type="EMBL" id="CAJVPL010002056">
    <property type="protein sequence ID" value="CAG8597644.1"/>
    <property type="molecule type" value="Genomic_DNA"/>
</dbReference>
<proteinExistence type="predicted"/>
<keyword evidence="1" id="KW-0677">Repeat</keyword>
<name>A0A9N9CEV7_9GLOM</name>
<accession>A0A9N9CEV7</accession>
<gene>
    <name evidence="5" type="ORF">AGERDE_LOCUS8932</name>
</gene>
<dbReference type="PANTHER" id="PTHR24198:SF165">
    <property type="entry name" value="ANKYRIN REPEAT-CONTAINING PROTEIN-RELATED"/>
    <property type="match status" value="1"/>
</dbReference>